<dbReference type="STRING" id="1126212.K2QRS5"/>
<accession>K2QRS5</accession>
<dbReference type="InterPro" id="IPR008902">
    <property type="entry name" value="Rhamnosid_concanavalin"/>
</dbReference>
<evidence type="ECO:0000259" key="1">
    <source>
        <dbReference type="Pfam" id="PF05592"/>
    </source>
</evidence>
<dbReference type="PANTHER" id="PTHR33307:SF6">
    <property type="entry name" value="ALPHA-RHAMNOSIDASE (EUROFUNG)-RELATED"/>
    <property type="match status" value="1"/>
</dbReference>
<feature type="domain" description="Bacterial alpha-L-rhamnosidase N-terminal" evidence="2">
    <location>
        <begin position="140"/>
        <end position="305"/>
    </location>
</feature>
<dbReference type="InterPro" id="IPR016007">
    <property type="entry name" value="Alpha_rhamnosid"/>
</dbReference>
<dbReference type="InParanoid" id="K2QRS5"/>
<dbReference type="eggNOG" id="ENOG502QXBB">
    <property type="taxonomic scope" value="Eukaryota"/>
</dbReference>
<dbReference type="Gene3D" id="2.60.120.260">
    <property type="entry name" value="Galactose-binding domain-like"/>
    <property type="match status" value="2"/>
</dbReference>
<evidence type="ECO:0000313" key="4">
    <source>
        <dbReference type="Proteomes" id="UP000007129"/>
    </source>
</evidence>
<dbReference type="AlphaFoldDB" id="K2QRS5"/>
<dbReference type="VEuPathDB" id="FungiDB:MPH_10346"/>
<comment type="caution">
    <text evidence="3">The sequence shown here is derived from an EMBL/GenBank/DDBJ whole genome shotgun (WGS) entry which is preliminary data.</text>
</comment>
<dbReference type="EMBL" id="AHHD01000448">
    <property type="protein sequence ID" value="EKG12546.1"/>
    <property type="molecule type" value="Genomic_DNA"/>
</dbReference>
<dbReference type="OrthoDB" id="10036721at2759"/>
<dbReference type="Pfam" id="PF08531">
    <property type="entry name" value="Bac_rhamnosid_N"/>
    <property type="match status" value="1"/>
</dbReference>
<dbReference type="InterPro" id="IPR013783">
    <property type="entry name" value="Ig-like_fold"/>
</dbReference>
<dbReference type="Proteomes" id="UP000007129">
    <property type="component" value="Unassembled WGS sequence"/>
</dbReference>
<dbReference type="HOGENOM" id="CLU_020075_0_0_1"/>
<dbReference type="PANTHER" id="PTHR33307">
    <property type="entry name" value="ALPHA-RHAMNOSIDASE (EUROFUNG)"/>
    <property type="match status" value="1"/>
</dbReference>
<gene>
    <name evidence="3" type="ORF">MPH_10346</name>
</gene>
<evidence type="ECO:0000259" key="2">
    <source>
        <dbReference type="Pfam" id="PF08531"/>
    </source>
</evidence>
<reference evidence="3 4" key="1">
    <citation type="journal article" date="2012" name="BMC Genomics">
        <title>Tools to kill: Genome of one of the most destructive plant pathogenic fungi Macrophomina phaseolina.</title>
        <authorList>
            <person name="Islam M.S."/>
            <person name="Haque M.S."/>
            <person name="Islam M.M."/>
            <person name="Emdad E.M."/>
            <person name="Halim A."/>
            <person name="Hossen Q.M.M."/>
            <person name="Hossain M.Z."/>
            <person name="Ahmed B."/>
            <person name="Rahim S."/>
            <person name="Rahman M.S."/>
            <person name="Alam M.M."/>
            <person name="Hou S."/>
            <person name="Wan X."/>
            <person name="Saito J.A."/>
            <person name="Alam M."/>
        </authorList>
    </citation>
    <scope>NUCLEOTIDE SEQUENCE [LARGE SCALE GENOMIC DNA]</scope>
    <source>
        <strain evidence="3 4">MS6</strain>
    </source>
</reference>
<organism evidence="3 4">
    <name type="scientific">Macrophomina phaseolina (strain MS6)</name>
    <name type="common">Charcoal rot fungus</name>
    <dbReference type="NCBI Taxonomy" id="1126212"/>
    <lineage>
        <taxon>Eukaryota</taxon>
        <taxon>Fungi</taxon>
        <taxon>Dikarya</taxon>
        <taxon>Ascomycota</taxon>
        <taxon>Pezizomycotina</taxon>
        <taxon>Dothideomycetes</taxon>
        <taxon>Dothideomycetes incertae sedis</taxon>
        <taxon>Botryosphaeriales</taxon>
        <taxon>Botryosphaeriaceae</taxon>
        <taxon>Macrophomina</taxon>
    </lineage>
</organism>
<dbReference type="InterPro" id="IPR013737">
    <property type="entry name" value="Bac_rhamnosid_N"/>
</dbReference>
<feature type="domain" description="Alpha-L-rhamnosidase concanavalin-like" evidence="1">
    <location>
        <begin position="315"/>
        <end position="393"/>
    </location>
</feature>
<sequence>MTVQIAQLRAEHHHDGFGISTGSPRLSWRFASTAVKGWRQASYDLVIARGNNKEAYHVDSAENVLVPWPSAALSSRETAYIKVRATGKDGSETGWASLTIEAALLQRSDWIAKLISGPPQPKDEPKSPFRLRKTFGLSKNVGVARLYATAHGLYQVQINGKVVGDEVLAPGWQSYHHRLHFQTYDITHLLKDGLNIIGAEIGEGWFAGRLGRPGVRNIWGDRLGFLAQLEIDGRIVCATDSSWEHLDNVPTLASEIYNGEVVDTTIGTPDWCTASPATETKASAEELPFPSAELIAPDVAPVRRVAELKPKEIITTTSGKKVLDFGQNLVGWLRIEIDIAGTQEEELLIRYAEVMEHDELGTRPLRTAKARDVIKLGGKTKGWEPKFTFHGFR</sequence>
<name>K2QRS5_MACPH</name>
<proteinExistence type="predicted"/>
<dbReference type="Pfam" id="PF05592">
    <property type="entry name" value="Bac_rhamnosid"/>
    <property type="match status" value="1"/>
</dbReference>
<evidence type="ECO:0000313" key="3">
    <source>
        <dbReference type="EMBL" id="EKG12546.1"/>
    </source>
</evidence>
<dbReference type="Pfam" id="PF25788">
    <property type="entry name" value="Ig_Rha78A_N"/>
    <property type="match status" value="1"/>
</dbReference>
<protein>
    <submittedName>
        <fullName evidence="3">Bacterial alpha-L-rhamnosidase</fullName>
    </submittedName>
</protein>
<dbReference type="Gene3D" id="2.60.40.10">
    <property type="entry name" value="Immunoglobulins"/>
    <property type="match status" value="1"/>
</dbReference>